<accession>A0A3A1NGU2</accession>
<sequence length="540" mass="61677">MAMEFLDHLETFFTDFWWLLYLPLGLGMLLFQYVQRWGVLIVSGLFVLDGGLFVYFLGWNIIGPLLLYGLLPSHFLNMLIGLLIYIRKDEATIPPKYQARLPLRSGNLKLKNIRRGISIIGSAGSGKTESVVYALLQHFQKHGFCGVIHDYKHFEITELAYPLFHEQGIPFHIVSFDIIHKRVNPIAPRYLPDEESVNEVSRVLLENLLEQRESVAQGSSKFFNDAVEGLLGGLIWMLRSHHPKYCTLPHLIAVYQLLEPDHLIQWLSQDIVAKAMADAFIAGRASERQTAGVLSTLANALKKISTQRIFMALSADQVDLDINNPDHPAVLSIVNHPKFETAYSPIIATILHTVIKQMSLRGQRSSFVLMEEAPTIRLLNMHRIPATLRSYDITTVYVMQDKAQNDMMYGDKASRAILSNLSYQFFGKANDPDTAYYYERFFELVKKPIRSVSKKTDFMASDTRITNIEREVGKVRSEEFFRLRQGEFIAFSDGKDRKVLFPVPKAIRDLPKPTYPPNSPEIAANFQRIHLEVKGLFQKQ</sequence>
<name>A0A3A1NGU2_9FLAO</name>
<dbReference type="OrthoDB" id="102453at2"/>
<evidence type="ECO:0000313" key="8">
    <source>
        <dbReference type="EMBL" id="RIV36665.1"/>
    </source>
</evidence>
<gene>
    <name evidence="8" type="ORF">D2V08_01765</name>
</gene>
<dbReference type="InterPro" id="IPR003688">
    <property type="entry name" value="TraG/VirD4"/>
</dbReference>
<dbReference type="GO" id="GO:0005886">
    <property type="term" value="C:plasma membrane"/>
    <property type="evidence" value="ECO:0007669"/>
    <property type="project" value="UniProtKB-SubCell"/>
</dbReference>
<dbReference type="Pfam" id="PF02534">
    <property type="entry name" value="T4SS-DNA_transf"/>
    <property type="match status" value="1"/>
</dbReference>
<protein>
    <submittedName>
        <fullName evidence="8">Type IV secretory system conjugative DNA transfer family protein</fullName>
    </submittedName>
</protein>
<evidence type="ECO:0000256" key="7">
    <source>
        <dbReference type="SAM" id="Phobius"/>
    </source>
</evidence>
<comment type="caution">
    <text evidence="8">The sequence shown here is derived from an EMBL/GenBank/DDBJ whole genome shotgun (WGS) entry which is preliminary data.</text>
</comment>
<evidence type="ECO:0000256" key="2">
    <source>
        <dbReference type="ARBA" id="ARBA00008806"/>
    </source>
</evidence>
<keyword evidence="4 7" id="KW-0812">Transmembrane</keyword>
<feature type="transmembrane region" description="Helical" evidence="7">
    <location>
        <begin position="12"/>
        <end position="31"/>
    </location>
</feature>
<keyword evidence="9" id="KW-1185">Reference proteome</keyword>
<dbReference type="PANTHER" id="PTHR37937:SF1">
    <property type="entry name" value="CONJUGATIVE TRANSFER: DNA TRANSPORT"/>
    <property type="match status" value="1"/>
</dbReference>
<keyword evidence="6 7" id="KW-0472">Membrane</keyword>
<dbReference type="Gene3D" id="3.40.50.300">
    <property type="entry name" value="P-loop containing nucleotide triphosphate hydrolases"/>
    <property type="match status" value="1"/>
</dbReference>
<evidence type="ECO:0000256" key="1">
    <source>
        <dbReference type="ARBA" id="ARBA00004651"/>
    </source>
</evidence>
<proteinExistence type="inferred from homology"/>
<dbReference type="EMBL" id="QXFH01000062">
    <property type="protein sequence ID" value="RIV36665.1"/>
    <property type="molecule type" value="Genomic_DNA"/>
</dbReference>
<dbReference type="Proteomes" id="UP000266067">
    <property type="component" value="Unassembled WGS sequence"/>
</dbReference>
<evidence type="ECO:0000256" key="5">
    <source>
        <dbReference type="ARBA" id="ARBA00022989"/>
    </source>
</evidence>
<keyword evidence="5 7" id="KW-1133">Transmembrane helix</keyword>
<evidence type="ECO:0000256" key="6">
    <source>
        <dbReference type="ARBA" id="ARBA00023136"/>
    </source>
</evidence>
<dbReference type="PANTHER" id="PTHR37937">
    <property type="entry name" value="CONJUGATIVE TRANSFER: DNA TRANSPORT"/>
    <property type="match status" value="1"/>
</dbReference>
<comment type="similarity">
    <text evidence="2">Belongs to the VirD4/TraG family.</text>
</comment>
<keyword evidence="3" id="KW-1003">Cell membrane</keyword>
<feature type="transmembrane region" description="Helical" evidence="7">
    <location>
        <begin position="38"/>
        <end position="59"/>
    </location>
</feature>
<dbReference type="AlphaFoldDB" id="A0A3A1NGU2"/>
<evidence type="ECO:0000256" key="4">
    <source>
        <dbReference type="ARBA" id="ARBA00022692"/>
    </source>
</evidence>
<dbReference type="CDD" id="cd01127">
    <property type="entry name" value="TrwB_TraG_TraD_VirD4"/>
    <property type="match status" value="1"/>
</dbReference>
<evidence type="ECO:0000256" key="3">
    <source>
        <dbReference type="ARBA" id="ARBA00022475"/>
    </source>
</evidence>
<evidence type="ECO:0000313" key="9">
    <source>
        <dbReference type="Proteomes" id="UP000266067"/>
    </source>
</evidence>
<dbReference type="SUPFAM" id="SSF52540">
    <property type="entry name" value="P-loop containing nucleoside triphosphate hydrolases"/>
    <property type="match status" value="1"/>
</dbReference>
<organism evidence="8 9">
    <name type="scientific">Flagellimonas lutimaris</name>
    <dbReference type="NCBI Taxonomy" id="475082"/>
    <lineage>
        <taxon>Bacteria</taxon>
        <taxon>Pseudomonadati</taxon>
        <taxon>Bacteroidota</taxon>
        <taxon>Flavobacteriia</taxon>
        <taxon>Flavobacteriales</taxon>
        <taxon>Flavobacteriaceae</taxon>
        <taxon>Flagellimonas</taxon>
    </lineage>
</organism>
<dbReference type="InterPro" id="IPR051539">
    <property type="entry name" value="T4SS-coupling_protein"/>
</dbReference>
<comment type="subcellular location">
    <subcellularLocation>
        <location evidence="1">Cell membrane</location>
        <topology evidence="1">Multi-pass membrane protein</topology>
    </subcellularLocation>
</comment>
<dbReference type="InterPro" id="IPR027417">
    <property type="entry name" value="P-loop_NTPase"/>
</dbReference>
<reference evidence="8 9" key="1">
    <citation type="submission" date="2018-08" db="EMBL/GenBank/DDBJ databases">
        <title>Proposal of Muricauda 72 sp.nov. and Muricauda NH166 sp.nov., isolated from seawater.</title>
        <authorList>
            <person name="Cheng H."/>
            <person name="Wu Y.-H."/>
            <person name="Guo L.-L."/>
            <person name="Xu X.-W."/>
        </authorList>
    </citation>
    <scope>NUCLEOTIDE SEQUENCE [LARGE SCALE GENOMIC DNA]</scope>
    <source>
        <strain evidence="8 9">KCTC 22173</strain>
    </source>
</reference>